<keyword evidence="1" id="KW-0812">Transmembrane</keyword>
<evidence type="ECO:0000256" key="1">
    <source>
        <dbReference type="SAM" id="Phobius"/>
    </source>
</evidence>
<feature type="chain" id="PRO_5008400843" evidence="2">
    <location>
        <begin position="22"/>
        <end position="204"/>
    </location>
</feature>
<dbReference type="Proteomes" id="UP000091820">
    <property type="component" value="Unassembled WGS sequence"/>
</dbReference>
<evidence type="ECO:0000313" key="4">
    <source>
        <dbReference type="Proteomes" id="UP000091820"/>
    </source>
</evidence>
<accession>A0A1A9WZ44</accession>
<proteinExistence type="predicted"/>
<keyword evidence="1" id="KW-0472">Membrane</keyword>
<sequence>MDWLVDWLVACFLPLLPLLLPLPPAPPPHDDVMLFLLSLAFNIVSFVLAAVVLCNDAVGIVAVDVGVDVEMVVPKIHVVGSVGETADETRELVEFIREAAFDTVGASVFTSVVVVAEVLVKAVAFAVAVVVVDDVGNVTEALPVSVVVVVVAAVHAAVDEVVDNDDFHLKRLPVYATDCRAPQHDVAYNLIADKSLAICSTVNT</sequence>
<evidence type="ECO:0000313" key="3">
    <source>
        <dbReference type="EnsemblMetazoa" id="GBRI037947-PA"/>
    </source>
</evidence>
<reference evidence="3" key="2">
    <citation type="submission" date="2020-05" db="UniProtKB">
        <authorList>
            <consortium name="EnsemblMetazoa"/>
        </authorList>
    </citation>
    <scope>IDENTIFICATION</scope>
    <source>
        <strain evidence="3">IAEA</strain>
    </source>
</reference>
<evidence type="ECO:0000256" key="2">
    <source>
        <dbReference type="SAM" id="SignalP"/>
    </source>
</evidence>
<keyword evidence="2" id="KW-0732">Signal</keyword>
<dbReference type="VEuPathDB" id="VectorBase:GBRI037947"/>
<dbReference type="AlphaFoldDB" id="A0A1A9WZ44"/>
<dbReference type="EnsemblMetazoa" id="GBRI037947-RA">
    <property type="protein sequence ID" value="GBRI037947-PA"/>
    <property type="gene ID" value="GBRI037947"/>
</dbReference>
<feature type="signal peptide" evidence="2">
    <location>
        <begin position="1"/>
        <end position="21"/>
    </location>
</feature>
<reference evidence="4" key="1">
    <citation type="submission" date="2014-03" db="EMBL/GenBank/DDBJ databases">
        <authorList>
            <person name="Aksoy S."/>
            <person name="Warren W."/>
            <person name="Wilson R.K."/>
        </authorList>
    </citation>
    <scope>NUCLEOTIDE SEQUENCE [LARGE SCALE GENOMIC DNA]</scope>
    <source>
        <strain evidence="4">IAEA</strain>
    </source>
</reference>
<feature type="transmembrane region" description="Helical" evidence="1">
    <location>
        <begin position="34"/>
        <end position="54"/>
    </location>
</feature>
<keyword evidence="4" id="KW-1185">Reference proteome</keyword>
<protein>
    <submittedName>
        <fullName evidence="3">Uncharacterized protein</fullName>
    </submittedName>
</protein>
<keyword evidence="1" id="KW-1133">Transmembrane helix</keyword>
<organism evidence="3 4">
    <name type="scientific">Glossina brevipalpis</name>
    <dbReference type="NCBI Taxonomy" id="37001"/>
    <lineage>
        <taxon>Eukaryota</taxon>
        <taxon>Metazoa</taxon>
        <taxon>Ecdysozoa</taxon>
        <taxon>Arthropoda</taxon>
        <taxon>Hexapoda</taxon>
        <taxon>Insecta</taxon>
        <taxon>Pterygota</taxon>
        <taxon>Neoptera</taxon>
        <taxon>Endopterygota</taxon>
        <taxon>Diptera</taxon>
        <taxon>Brachycera</taxon>
        <taxon>Muscomorpha</taxon>
        <taxon>Hippoboscoidea</taxon>
        <taxon>Glossinidae</taxon>
        <taxon>Glossina</taxon>
    </lineage>
</organism>
<name>A0A1A9WZ44_9MUSC</name>